<dbReference type="AlphaFoldDB" id="A0AAN7JVC0"/>
<reference evidence="8 9" key="1">
    <citation type="journal article" date="2023" name="Hortic Res">
        <title>Pangenome of water caltrop reveals structural variations and asymmetric subgenome divergence after allopolyploidization.</title>
        <authorList>
            <person name="Zhang X."/>
            <person name="Chen Y."/>
            <person name="Wang L."/>
            <person name="Yuan Y."/>
            <person name="Fang M."/>
            <person name="Shi L."/>
            <person name="Lu R."/>
            <person name="Comes H.P."/>
            <person name="Ma Y."/>
            <person name="Chen Y."/>
            <person name="Huang G."/>
            <person name="Zhou Y."/>
            <person name="Zheng Z."/>
            <person name="Qiu Y."/>
        </authorList>
    </citation>
    <scope>NUCLEOTIDE SEQUENCE [LARGE SCALE GENOMIC DNA]</scope>
    <source>
        <tissue evidence="8">Roots</tissue>
    </source>
</reference>
<protein>
    <recommendedName>
        <fullName evidence="7">WRKY domain-containing protein</fullName>
    </recommendedName>
</protein>
<dbReference type="EMBL" id="JAXIOK010000014">
    <property type="protein sequence ID" value="KAK4755850.1"/>
    <property type="molecule type" value="Genomic_DNA"/>
</dbReference>
<comment type="caution">
    <text evidence="8">The sequence shown here is derived from an EMBL/GenBank/DDBJ whole genome shotgun (WGS) entry which is preliminary data.</text>
</comment>
<feature type="region of interest" description="Disordered" evidence="6">
    <location>
        <begin position="223"/>
        <end position="252"/>
    </location>
</feature>
<evidence type="ECO:0000313" key="8">
    <source>
        <dbReference type="EMBL" id="KAK4755850.1"/>
    </source>
</evidence>
<dbReference type="GO" id="GO:0003700">
    <property type="term" value="F:DNA-binding transcription factor activity"/>
    <property type="evidence" value="ECO:0007669"/>
    <property type="project" value="InterPro"/>
</dbReference>
<dbReference type="InterPro" id="IPR044810">
    <property type="entry name" value="WRKY_plant"/>
</dbReference>
<proteinExistence type="predicted"/>
<keyword evidence="5" id="KW-0539">Nucleus</keyword>
<dbReference type="GO" id="GO:0031347">
    <property type="term" value="P:regulation of defense response"/>
    <property type="evidence" value="ECO:0007669"/>
    <property type="project" value="UniProtKB-ARBA"/>
</dbReference>
<evidence type="ECO:0000256" key="4">
    <source>
        <dbReference type="ARBA" id="ARBA00023163"/>
    </source>
</evidence>
<evidence type="ECO:0000256" key="5">
    <source>
        <dbReference type="ARBA" id="ARBA00023242"/>
    </source>
</evidence>
<name>A0AAN7JVC0_9MYRT</name>
<dbReference type="SUPFAM" id="SSF118290">
    <property type="entry name" value="WRKY DNA-binding domain"/>
    <property type="match status" value="1"/>
</dbReference>
<evidence type="ECO:0000313" key="9">
    <source>
        <dbReference type="Proteomes" id="UP001345219"/>
    </source>
</evidence>
<evidence type="ECO:0000256" key="2">
    <source>
        <dbReference type="ARBA" id="ARBA00023015"/>
    </source>
</evidence>
<feature type="region of interest" description="Disordered" evidence="6">
    <location>
        <begin position="32"/>
        <end position="55"/>
    </location>
</feature>
<dbReference type="GO" id="GO:0009751">
    <property type="term" value="P:response to salicylic acid"/>
    <property type="evidence" value="ECO:0007669"/>
    <property type="project" value="UniProtKB-ARBA"/>
</dbReference>
<dbReference type="GO" id="GO:0005634">
    <property type="term" value="C:nucleus"/>
    <property type="evidence" value="ECO:0007669"/>
    <property type="project" value="UniProtKB-SubCell"/>
</dbReference>
<sequence>MKTTLLTASGGPMPSVTESLVETKLGLGINTFWHPRNHPKGENEGDNPDDETRGDRHVATNYKQEGMVSTEEFNRIISENKRLTELLLTMLVDMRGRPADLHSPENAQAVRKRKFEDYEWTNPIRISESSGSTDEEMYGRMQENSRMKVSRVYIRVDPSDMSLNVKDGYHWRKYGQKVTRDNPSPRAYFKCSFAPGCPVKKKVQRSVDDPSVLVTTYEGKHNHHSPTLITKTVSPSSSYSQGHSTPAFVIPDSPAMATRRPYIIPDHVQASELPTPAAKHTAQETSTDAISDSAGKASGLLVQQMVSSLTRDPNFTEAVAAAISGRILHQELSRELEEK</sequence>
<dbReference type="GO" id="GO:0042742">
    <property type="term" value="P:defense response to bacterium"/>
    <property type="evidence" value="ECO:0007669"/>
    <property type="project" value="UniProtKB-ARBA"/>
</dbReference>
<keyword evidence="9" id="KW-1185">Reference proteome</keyword>
<dbReference type="GO" id="GO:0043565">
    <property type="term" value="F:sequence-specific DNA binding"/>
    <property type="evidence" value="ECO:0007669"/>
    <property type="project" value="InterPro"/>
</dbReference>
<dbReference type="InterPro" id="IPR003657">
    <property type="entry name" value="WRKY_dom"/>
</dbReference>
<keyword evidence="4" id="KW-0804">Transcription</keyword>
<feature type="region of interest" description="Disordered" evidence="6">
    <location>
        <begin position="268"/>
        <end position="291"/>
    </location>
</feature>
<dbReference type="Pfam" id="PF03106">
    <property type="entry name" value="WRKY"/>
    <property type="match status" value="1"/>
</dbReference>
<gene>
    <name evidence="8" type="ORF">SAY87_009607</name>
</gene>
<evidence type="ECO:0000259" key="7">
    <source>
        <dbReference type="PROSITE" id="PS50811"/>
    </source>
</evidence>
<dbReference type="PROSITE" id="PS50811">
    <property type="entry name" value="WRKY"/>
    <property type="match status" value="1"/>
</dbReference>
<evidence type="ECO:0000256" key="3">
    <source>
        <dbReference type="ARBA" id="ARBA00023125"/>
    </source>
</evidence>
<dbReference type="FunFam" id="2.20.25.80:FF:000008">
    <property type="entry name" value="WRKY transcription factor 40"/>
    <property type="match status" value="1"/>
</dbReference>
<feature type="domain" description="WRKY" evidence="7">
    <location>
        <begin position="167"/>
        <end position="226"/>
    </location>
</feature>
<dbReference type="PANTHER" id="PTHR31429:SF76">
    <property type="entry name" value="WRKY FAMILY TRANSCRIPTION FACTOR-RELATED"/>
    <property type="match status" value="1"/>
</dbReference>
<comment type="subcellular location">
    <subcellularLocation>
        <location evidence="1">Nucleus</location>
    </subcellularLocation>
</comment>
<evidence type="ECO:0000256" key="1">
    <source>
        <dbReference type="ARBA" id="ARBA00004123"/>
    </source>
</evidence>
<dbReference type="GO" id="GO:0050832">
    <property type="term" value="P:defense response to fungus"/>
    <property type="evidence" value="ECO:0007669"/>
    <property type="project" value="UniProtKB-ARBA"/>
</dbReference>
<organism evidence="8 9">
    <name type="scientific">Trapa incisa</name>
    <dbReference type="NCBI Taxonomy" id="236973"/>
    <lineage>
        <taxon>Eukaryota</taxon>
        <taxon>Viridiplantae</taxon>
        <taxon>Streptophyta</taxon>
        <taxon>Embryophyta</taxon>
        <taxon>Tracheophyta</taxon>
        <taxon>Spermatophyta</taxon>
        <taxon>Magnoliopsida</taxon>
        <taxon>eudicotyledons</taxon>
        <taxon>Gunneridae</taxon>
        <taxon>Pentapetalae</taxon>
        <taxon>rosids</taxon>
        <taxon>malvids</taxon>
        <taxon>Myrtales</taxon>
        <taxon>Lythraceae</taxon>
        <taxon>Trapa</taxon>
    </lineage>
</organism>
<keyword evidence="3" id="KW-0238">DNA-binding</keyword>
<dbReference type="Gene3D" id="2.20.25.80">
    <property type="entry name" value="WRKY domain"/>
    <property type="match status" value="1"/>
</dbReference>
<feature type="compositionally biased region" description="Polar residues" evidence="6">
    <location>
        <begin position="225"/>
        <end position="244"/>
    </location>
</feature>
<dbReference type="SMART" id="SM00774">
    <property type="entry name" value="WRKY"/>
    <property type="match status" value="1"/>
</dbReference>
<dbReference type="Proteomes" id="UP001345219">
    <property type="component" value="Chromosome 8"/>
</dbReference>
<evidence type="ECO:0000256" key="6">
    <source>
        <dbReference type="SAM" id="MobiDB-lite"/>
    </source>
</evidence>
<dbReference type="GO" id="GO:0002237">
    <property type="term" value="P:response to molecule of bacterial origin"/>
    <property type="evidence" value="ECO:0007669"/>
    <property type="project" value="UniProtKB-ARBA"/>
</dbReference>
<dbReference type="InterPro" id="IPR036576">
    <property type="entry name" value="WRKY_dom_sf"/>
</dbReference>
<dbReference type="PANTHER" id="PTHR31429">
    <property type="entry name" value="WRKY TRANSCRIPTION FACTOR 36-RELATED"/>
    <property type="match status" value="1"/>
</dbReference>
<keyword evidence="2" id="KW-0805">Transcription regulation</keyword>
<accession>A0AAN7JVC0</accession>